<evidence type="ECO:0000313" key="1">
    <source>
        <dbReference type="EMBL" id="RPF47058.1"/>
    </source>
</evidence>
<dbReference type="RefSeq" id="WP_123929782.1">
    <property type="nucleotide sequence ID" value="NZ_RKRE01000002.1"/>
</dbReference>
<proteinExistence type="predicted"/>
<dbReference type="EMBL" id="RKRE01000002">
    <property type="protein sequence ID" value="RPF47058.1"/>
    <property type="molecule type" value="Genomic_DNA"/>
</dbReference>
<accession>A0A3N5BBM2</accession>
<name>A0A3N5BBM2_9THEO</name>
<evidence type="ECO:0000313" key="2">
    <source>
        <dbReference type="Proteomes" id="UP000282654"/>
    </source>
</evidence>
<keyword evidence="2" id="KW-1185">Reference proteome</keyword>
<organism evidence="1 2">
    <name type="scientific">Thermodesulfitimonas autotrophica</name>
    <dbReference type="NCBI Taxonomy" id="1894989"/>
    <lineage>
        <taxon>Bacteria</taxon>
        <taxon>Bacillati</taxon>
        <taxon>Bacillota</taxon>
        <taxon>Clostridia</taxon>
        <taxon>Thermoanaerobacterales</taxon>
        <taxon>Thermoanaerobacteraceae</taxon>
        <taxon>Thermodesulfitimonas</taxon>
    </lineage>
</organism>
<comment type="caution">
    <text evidence="1">The sequence shown here is derived from an EMBL/GenBank/DDBJ whole genome shotgun (WGS) entry which is preliminary data.</text>
</comment>
<reference evidence="1 2" key="1">
    <citation type="submission" date="2018-11" db="EMBL/GenBank/DDBJ databases">
        <title>Genomic Encyclopedia of Type Strains, Phase IV (KMG-IV): sequencing the most valuable type-strain genomes for metagenomic binning, comparative biology and taxonomic classification.</title>
        <authorList>
            <person name="Goeker M."/>
        </authorList>
    </citation>
    <scope>NUCLEOTIDE SEQUENCE [LARGE SCALE GENOMIC DNA]</scope>
    <source>
        <strain evidence="1 2">DSM 102936</strain>
    </source>
</reference>
<dbReference type="OrthoDB" id="1678992at2"/>
<dbReference type="Proteomes" id="UP000282654">
    <property type="component" value="Unassembled WGS sequence"/>
</dbReference>
<dbReference type="AlphaFoldDB" id="A0A3N5BBM2"/>
<protein>
    <submittedName>
        <fullName evidence="1">Uncharacterized protein</fullName>
    </submittedName>
</protein>
<sequence>MIVPTDTVIMLRCPDCGRLELFHLSRFAVSKRKPGRVICSCGVEKARVTTRDYAAYTLEVNCTICDLQHTYQLSGKRLWSQEVTPLLCLETGLELGSIGPRDKVRAAIPSYQEELEELIEELGGPSYFVNPDVMYEVLNYVQEMADEGGVFCPCGKNKIELEVLPDRLELRCKHCERMKVIYAETEEDYLRLQELPAIELSRRGFSNLDRKVRGKKKGIKRDNK</sequence>
<gene>
    <name evidence="1" type="ORF">EDD75_1330</name>
</gene>